<keyword evidence="10" id="KW-1185">Reference proteome</keyword>
<dbReference type="Pfam" id="PF00067">
    <property type="entry name" value="p450"/>
    <property type="match status" value="1"/>
</dbReference>
<dbReference type="PRINTS" id="PR00359">
    <property type="entry name" value="BP450"/>
</dbReference>
<evidence type="ECO:0000256" key="3">
    <source>
        <dbReference type="ARBA" id="ARBA00022617"/>
    </source>
</evidence>
<evidence type="ECO:0000256" key="8">
    <source>
        <dbReference type="RuleBase" id="RU000461"/>
    </source>
</evidence>
<evidence type="ECO:0000313" key="10">
    <source>
        <dbReference type="Proteomes" id="UP000582974"/>
    </source>
</evidence>
<dbReference type="FunFam" id="1.10.630.10:FF:000018">
    <property type="entry name" value="Cytochrome P450 monooxygenase"/>
    <property type="match status" value="1"/>
</dbReference>
<evidence type="ECO:0000256" key="2">
    <source>
        <dbReference type="ARBA" id="ARBA00010617"/>
    </source>
</evidence>
<dbReference type="InterPro" id="IPR002397">
    <property type="entry name" value="Cyt_P450_B"/>
</dbReference>
<evidence type="ECO:0000256" key="1">
    <source>
        <dbReference type="ARBA" id="ARBA00001971"/>
    </source>
</evidence>
<reference evidence="9 10" key="1">
    <citation type="submission" date="2020-07" db="EMBL/GenBank/DDBJ databases">
        <title>Genome of Haloechinothrix sp.</title>
        <authorList>
            <person name="Tang S.-K."/>
            <person name="Yang L."/>
            <person name="Zhu W.-Y."/>
        </authorList>
    </citation>
    <scope>NUCLEOTIDE SEQUENCE [LARGE SCALE GENOMIC DNA]</scope>
    <source>
        <strain evidence="9 10">YIM 98757</strain>
    </source>
</reference>
<gene>
    <name evidence="9" type="ORF">H0B56_16380</name>
</gene>
<keyword evidence="7 8" id="KW-0503">Monooxygenase</keyword>
<accession>A0A838ADA9</accession>
<dbReference type="GO" id="GO:0016705">
    <property type="term" value="F:oxidoreductase activity, acting on paired donors, with incorporation or reduction of molecular oxygen"/>
    <property type="evidence" value="ECO:0007669"/>
    <property type="project" value="InterPro"/>
</dbReference>
<sequence length="375" mass="41290">MPPQLRRLQSTGPVHRIRTRVGDEAWLVTGYEQVRLLLDDARLGRSHPDPDNAARSAASAIFGGPLGRYETEQADHARMRSLLQPFFSPRRMREFRPRVEALATELLDHVARQGPPVDLVAELAYPLPVLVICELLGVPYEDRARFRMWTREAADVRDHARSEQALGELFEYGRRLVDRKRREPGDDVISHLCVRDGIGDEEAAMLSMSLLFAGHETTAVQLGLGVLLLVTNPDQQRALVDDPGVVGNAVEEILRAPGKGNGGIPRYAHADIEMGGVTIRTGELVMLDTCAANHDAAAFAEPERFDITRRAGGHLSFGQGARYCIGAPLARIELRAAVSHLLARFPAVRLAVPVGELRIRGEQLTGGLVELPVTW</sequence>
<evidence type="ECO:0000256" key="7">
    <source>
        <dbReference type="ARBA" id="ARBA00023033"/>
    </source>
</evidence>
<dbReference type="SUPFAM" id="SSF48264">
    <property type="entry name" value="Cytochrome P450"/>
    <property type="match status" value="1"/>
</dbReference>
<dbReference type="PANTHER" id="PTHR46696">
    <property type="entry name" value="P450, PUTATIVE (EUROFUNG)-RELATED"/>
    <property type="match status" value="1"/>
</dbReference>
<dbReference type="EMBL" id="JACCKD010000006">
    <property type="protein sequence ID" value="MBA0127128.1"/>
    <property type="molecule type" value="Genomic_DNA"/>
</dbReference>
<dbReference type="GO" id="GO:0004497">
    <property type="term" value="F:monooxygenase activity"/>
    <property type="evidence" value="ECO:0007669"/>
    <property type="project" value="UniProtKB-KW"/>
</dbReference>
<dbReference type="InterPro" id="IPR036396">
    <property type="entry name" value="Cyt_P450_sf"/>
</dbReference>
<evidence type="ECO:0000256" key="4">
    <source>
        <dbReference type="ARBA" id="ARBA00022723"/>
    </source>
</evidence>
<dbReference type="CDD" id="cd11031">
    <property type="entry name" value="Cyp158A-like"/>
    <property type="match status" value="1"/>
</dbReference>
<keyword evidence="4 8" id="KW-0479">Metal-binding</keyword>
<dbReference type="PANTHER" id="PTHR46696:SF5">
    <property type="entry name" value="CYTOCHROME P450 BJ-1"/>
    <property type="match status" value="1"/>
</dbReference>
<evidence type="ECO:0000256" key="5">
    <source>
        <dbReference type="ARBA" id="ARBA00023002"/>
    </source>
</evidence>
<comment type="similarity">
    <text evidence="2 8">Belongs to the cytochrome P450 family.</text>
</comment>
<keyword evidence="5 8" id="KW-0560">Oxidoreductase</keyword>
<dbReference type="Gene3D" id="1.10.630.10">
    <property type="entry name" value="Cytochrome P450"/>
    <property type="match status" value="1"/>
</dbReference>
<evidence type="ECO:0000256" key="6">
    <source>
        <dbReference type="ARBA" id="ARBA00023004"/>
    </source>
</evidence>
<dbReference type="GO" id="GO:0005506">
    <property type="term" value="F:iron ion binding"/>
    <property type="evidence" value="ECO:0007669"/>
    <property type="project" value="InterPro"/>
</dbReference>
<evidence type="ECO:0000313" key="9">
    <source>
        <dbReference type="EMBL" id="MBA0127128.1"/>
    </source>
</evidence>
<protein>
    <submittedName>
        <fullName evidence="9">Cytochrome P450</fullName>
    </submittedName>
</protein>
<dbReference type="Proteomes" id="UP000582974">
    <property type="component" value="Unassembled WGS sequence"/>
</dbReference>
<keyword evidence="6 8" id="KW-0408">Iron</keyword>
<comment type="caution">
    <text evidence="9">The sequence shown here is derived from an EMBL/GenBank/DDBJ whole genome shotgun (WGS) entry which is preliminary data.</text>
</comment>
<name>A0A838ADA9_9PSEU</name>
<dbReference type="PROSITE" id="PS00086">
    <property type="entry name" value="CYTOCHROME_P450"/>
    <property type="match status" value="1"/>
</dbReference>
<dbReference type="GO" id="GO:0020037">
    <property type="term" value="F:heme binding"/>
    <property type="evidence" value="ECO:0007669"/>
    <property type="project" value="InterPro"/>
</dbReference>
<dbReference type="PRINTS" id="PR00385">
    <property type="entry name" value="P450"/>
</dbReference>
<keyword evidence="3 8" id="KW-0349">Heme</keyword>
<dbReference type="InterPro" id="IPR001128">
    <property type="entry name" value="Cyt_P450"/>
</dbReference>
<proteinExistence type="inferred from homology"/>
<organism evidence="9 10">
    <name type="scientific">Haloechinothrix aidingensis</name>
    <dbReference type="NCBI Taxonomy" id="2752311"/>
    <lineage>
        <taxon>Bacteria</taxon>
        <taxon>Bacillati</taxon>
        <taxon>Actinomycetota</taxon>
        <taxon>Actinomycetes</taxon>
        <taxon>Pseudonocardiales</taxon>
        <taxon>Pseudonocardiaceae</taxon>
        <taxon>Haloechinothrix</taxon>
    </lineage>
</organism>
<comment type="cofactor">
    <cofactor evidence="1">
        <name>heme</name>
        <dbReference type="ChEBI" id="CHEBI:30413"/>
    </cofactor>
</comment>
<dbReference type="InterPro" id="IPR017972">
    <property type="entry name" value="Cyt_P450_CS"/>
</dbReference>
<dbReference type="AlphaFoldDB" id="A0A838ADA9"/>